<dbReference type="AlphaFoldDB" id="A0A7E4UZY7"/>
<proteinExistence type="predicted"/>
<keyword evidence="3" id="KW-1185">Reference proteome</keyword>
<evidence type="ECO:0000313" key="4">
    <source>
        <dbReference type="WBParaSite" id="Pan_g1491.t1"/>
    </source>
</evidence>
<reference evidence="4" key="2">
    <citation type="submission" date="2020-10" db="UniProtKB">
        <authorList>
            <consortium name="WormBaseParasite"/>
        </authorList>
    </citation>
    <scope>IDENTIFICATION</scope>
</reference>
<feature type="chain" id="PRO_5028815257" evidence="2">
    <location>
        <begin position="18"/>
        <end position="134"/>
    </location>
</feature>
<name>A0A7E4UZY7_PANRE</name>
<feature type="signal peptide" evidence="2">
    <location>
        <begin position="1"/>
        <end position="17"/>
    </location>
</feature>
<protein>
    <submittedName>
        <fullName evidence="4">Pepsin-I3 domain-containing protein</fullName>
    </submittedName>
</protein>
<organism evidence="3 4">
    <name type="scientific">Panagrellus redivivus</name>
    <name type="common">Microworm</name>
    <dbReference type="NCBI Taxonomy" id="6233"/>
    <lineage>
        <taxon>Eukaryota</taxon>
        <taxon>Metazoa</taxon>
        <taxon>Ecdysozoa</taxon>
        <taxon>Nematoda</taxon>
        <taxon>Chromadorea</taxon>
        <taxon>Rhabditida</taxon>
        <taxon>Tylenchina</taxon>
        <taxon>Panagrolaimomorpha</taxon>
        <taxon>Panagrolaimoidea</taxon>
        <taxon>Panagrolaimidae</taxon>
        <taxon>Panagrellus</taxon>
    </lineage>
</organism>
<evidence type="ECO:0000313" key="3">
    <source>
        <dbReference type="Proteomes" id="UP000492821"/>
    </source>
</evidence>
<sequence length="134" mass="15099">MVMLVIALGCLVVATVGKPIEQTYYNNFKAFGCVTKGSCSTVVGVLLDPRLMSSWSKQDKSVNKALKQMEAYQQLFSTDHTSEDNRIPHDVIHDDGTDTAYTKDRSKRLAPVKQPVERSSKNENMYWLIRMPGK</sequence>
<feature type="compositionally biased region" description="Basic and acidic residues" evidence="1">
    <location>
        <begin position="81"/>
        <end position="104"/>
    </location>
</feature>
<accession>A0A7E4UZY7</accession>
<dbReference type="WBParaSite" id="Pan_g1491.t1">
    <property type="protein sequence ID" value="Pan_g1491.t1"/>
    <property type="gene ID" value="Pan_g1491"/>
</dbReference>
<feature type="region of interest" description="Disordered" evidence="1">
    <location>
        <begin position="81"/>
        <end position="117"/>
    </location>
</feature>
<keyword evidence="2" id="KW-0732">Signal</keyword>
<reference evidence="3" key="1">
    <citation type="journal article" date="2013" name="Genetics">
        <title>The draft genome and transcriptome of Panagrellus redivivus are shaped by the harsh demands of a free-living lifestyle.</title>
        <authorList>
            <person name="Srinivasan J."/>
            <person name="Dillman A.R."/>
            <person name="Macchietto M.G."/>
            <person name="Heikkinen L."/>
            <person name="Lakso M."/>
            <person name="Fracchia K.M."/>
            <person name="Antoshechkin I."/>
            <person name="Mortazavi A."/>
            <person name="Wong G."/>
            <person name="Sternberg P.W."/>
        </authorList>
    </citation>
    <scope>NUCLEOTIDE SEQUENCE [LARGE SCALE GENOMIC DNA]</scope>
    <source>
        <strain evidence="3">MT8872</strain>
    </source>
</reference>
<dbReference type="Proteomes" id="UP000492821">
    <property type="component" value="Unassembled WGS sequence"/>
</dbReference>
<evidence type="ECO:0000256" key="2">
    <source>
        <dbReference type="SAM" id="SignalP"/>
    </source>
</evidence>
<evidence type="ECO:0000256" key="1">
    <source>
        <dbReference type="SAM" id="MobiDB-lite"/>
    </source>
</evidence>